<reference evidence="11 12" key="2">
    <citation type="journal article" date="2005" name="Nature">
        <title>Initial sequence of the chimpanzee genome and comparison with the human genome.</title>
        <authorList>
            <consortium name="Chimpanzee sequencing and analysis consortium"/>
        </authorList>
    </citation>
    <scope>NUCLEOTIDE SEQUENCE [LARGE SCALE GENOMIC DNA]</scope>
</reference>
<dbReference type="GO" id="GO:0031966">
    <property type="term" value="C:mitochondrial membrane"/>
    <property type="evidence" value="ECO:0007669"/>
    <property type="project" value="UniProtKB-SubCell"/>
</dbReference>
<evidence type="ECO:0000256" key="7">
    <source>
        <dbReference type="ARBA" id="ARBA00022833"/>
    </source>
</evidence>
<dbReference type="SUPFAM" id="SSF57850">
    <property type="entry name" value="RING/U-box"/>
    <property type="match status" value="1"/>
</dbReference>
<dbReference type="VGNC" id="VGNC:6157">
    <property type="gene designation" value="RNF185"/>
</dbReference>
<comment type="subcellular location">
    <subcellularLocation>
        <location evidence="8">Mitochondrion membrane</location>
        <topology evidence="8">Multi-pass membrane protein</topology>
    </subcellularLocation>
    <subcellularLocation>
        <location evidence="8">Endoplasmic reticulum membrane</location>
        <topology evidence="8">Multi-pass membrane protein</topology>
    </subcellularLocation>
</comment>
<dbReference type="GO" id="GO:0016567">
    <property type="term" value="P:protein ubiquitination"/>
    <property type="evidence" value="ECO:0007669"/>
    <property type="project" value="UniProtKB-UniPathway"/>
</dbReference>
<sequence length="116" mass="11915">MASKGPSASASPENSSAGGPSGSSNGAGESGGQDSTFECNICLDTAKDAVISLCGHLFWSWLETRPNRQVCPVCKADGLPLGLSLTLPSTLLLANPSNNQQMVGSPTYCFFSIMTA</sequence>
<reference evidence="11 12" key="1">
    <citation type="journal article" date="2004" name="Nature">
        <title>DNA sequence and comparative analysis of chimpanzee chromosome 22.</title>
        <authorList>
            <person name="Watanabe H."/>
            <person name="Fujiyama A."/>
            <person name="Hattori M."/>
            <person name="Taylor T.D."/>
            <person name="Toyoda A."/>
            <person name="Kuroki Y."/>
            <person name="Noguchi H."/>
            <person name="BenKahla A."/>
            <person name="Lehrach H."/>
            <person name="Sudbrak R."/>
            <person name="Kube M."/>
            <person name="Taenzer S."/>
            <person name="Galgoczy P."/>
            <person name="Platzer M."/>
            <person name="Scharfe M."/>
            <person name="Nordsiek G."/>
            <person name="Bloecker H."/>
            <person name="Hellmann I."/>
            <person name="Khaitovich P."/>
            <person name="Paabo S."/>
            <person name="Reinhardt R."/>
            <person name="Zheng H.-J."/>
            <person name="Zhang X.-L."/>
            <person name="Zhu G.-F."/>
            <person name="Wang B.-F."/>
            <person name="Fu G."/>
            <person name="Ren S.-X."/>
            <person name="Zhao G.-P."/>
            <person name="Chen Z."/>
            <person name="Lee Y.-S."/>
            <person name="Cheong J.-E."/>
            <person name="Choi S.-H."/>
            <person name="Wu K.-M."/>
            <person name="Liu T.-T."/>
            <person name="Hsiao K.-J."/>
            <person name="Tsai S.-F."/>
            <person name="Kim C.-G."/>
            <person name="Oota S."/>
            <person name="Kitano T."/>
            <person name="Kohara Y."/>
            <person name="Saitou N."/>
            <person name="Park H.-S."/>
            <person name="Wang S.-Y."/>
            <person name="Yaspo M.-L."/>
            <person name="Sakaki Y."/>
        </authorList>
    </citation>
    <scope>NUCLEOTIDE SEQUENCE [LARGE SCALE GENOMIC DNA]</scope>
</reference>
<evidence type="ECO:0000256" key="5">
    <source>
        <dbReference type="ARBA" id="ARBA00022771"/>
    </source>
</evidence>
<comment type="domain">
    <text evidence="8">The RING-type zinc finger domain is responsible for E3 ligase activity.</text>
</comment>
<evidence type="ECO:0000256" key="2">
    <source>
        <dbReference type="ARBA" id="ARBA00004906"/>
    </source>
</evidence>
<gene>
    <name evidence="11 13" type="primary">RNF185</name>
</gene>
<comment type="function">
    <text evidence="8">E3 ubiquitin-protein ligase.</text>
</comment>
<keyword evidence="6 8" id="KW-0833">Ubl conjugation pathway</keyword>
<dbReference type="GeneTree" id="ENSGT00390000014107"/>
<evidence type="ECO:0000256" key="1">
    <source>
        <dbReference type="ARBA" id="ARBA00000900"/>
    </source>
</evidence>
<protein>
    <recommendedName>
        <fullName evidence="8">E3 ubiquitin-protein ligase RNF</fullName>
        <ecNumber evidence="8">2.3.2.27</ecNumber>
    </recommendedName>
    <alternativeName>
        <fullName evidence="8">RING finger protein</fullName>
    </alternativeName>
</protein>
<dbReference type="AlphaFoldDB" id="A0A2I3RUR3"/>
<dbReference type="EC" id="2.3.2.27" evidence="8"/>
<dbReference type="GO" id="GO:0008270">
    <property type="term" value="F:zinc ion binding"/>
    <property type="evidence" value="ECO:0007669"/>
    <property type="project" value="UniProtKB-KW"/>
</dbReference>
<evidence type="ECO:0000256" key="6">
    <source>
        <dbReference type="ARBA" id="ARBA00022786"/>
    </source>
</evidence>
<evidence type="ECO:0000256" key="3">
    <source>
        <dbReference type="ARBA" id="ARBA00022679"/>
    </source>
</evidence>
<dbReference type="Bgee" id="ENSPTRG00000014264">
    <property type="expression patterns" value="Expressed in liver and 21 other cell types or tissues"/>
</dbReference>
<keyword evidence="4 8" id="KW-0479">Metal-binding</keyword>
<evidence type="ECO:0000256" key="9">
    <source>
        <dbReference type="SAM" id="MobiDB-lite"/>
    </source>
</evidence>
<proteinExistence type="predicted"/>
<keyword evidence="12" id="KW-1185">Reference proteome</keyword>
<comment type="pathway">
    <text evidence="2 8">Protein modification; protein ubiquitination.</text>
</comment>
<dbReference type="Ensembl" id="ENSPTRT00000102606.1">
    <property type="protein sequence ID" value="ENSPTRP00000068464.1"/>
    <property type="gene ID" value="ENSPTRG00000014264.5"/>
</dbReference>
<evidence type="ECO:0000256" key="8">
    <source>
        <dbReference type="RuleBase" id="RU369090"/>
    </source>
</evidence>
<evidence type="ECO:0000313" key="12">
    <source>
        <dbReference type="Proteomes" id="UP000002277"/>
    </source>
</evidence>
<reference evidence="11" key="4">
    <citation type="submission" date="2025-09" db="UniProtKB">
        <authorList>
            <consortium name="Ensembl"/>
        </authorList>
    </citation>
    <scope>IDENTIFICATION</scope>
</reference>
<evidence type="ECO:0000313" key="11">
    <source>
        <dbReference type="Ensembl" id="ENSPTRP00000068464.1"/>
    </source>
</evidence>
<evidence type="ECO:0000259" key="10">
    <source>
        <dbReference type="Pfam" id="PF00097"/>
    </source>
</evidence>
<comment type="catalytic activity">
    <reaction evidence="1 8">
        <text>S-ubiquitinyl-[E2 ubiquitin-conjugating enzyme]-L-cysteine + [acceptor protein]-L-lysine = [E2 ubiquitin-conjugating enzyme]-L-cysteine + N(6)-ubiquitinyl-[acceptor protein]-L-lysine.</text>
        <dbReference type="EC" id="2.3.2.27"/>
    </reaction>
</comment>
<dbReference type="EMBL" id="AACZ04068098">
    <property type="status" value="NOT_ANNOTATED_CDS"/>
    <property type="molecule type" value="Genomic_DNA"/>
</dbReference>
<dbReference type="UniPathway" id="UPA00143"/>
<dbReference type="GO" id="GO:0061630">
    <property type="term" value="F:ubiquitin protein ligase activity"/>
    <property type="evidence" value="ECO:0007669"/>
    <property type="project" value="UniProtKB-UniRule"/>
</dbReference>
<keyword evidence="5 8" id="KW-0863">Zinc-finger</keyword>
<feature type="region of interest" description="Disordered" evidence="9">
    <location>
        <begin position="1"/>
        <end position="33"/>
    </location>
</feature>
<dbReference type="Proteomes" id="UP000002277">
    <property type="component" value="Chromosome 22"/>
</dbReference>
<dbReference type="Pfam" id="PF00097">
    <property type="entry name" value="zf-C3HC4"/>
    <property type="match status" value="1"/>
</dbReference>
<dbReference type="Gene3D" id="3.30.40.10">
    <property type="entry name" value="Zinc/RING finger domain, C3HC4 (zinc finger)"/>
    <property type="match status" value="1"/>
</dbReference>
<keyword evidence="8" id="KW-0256">Endoplasmic reticulum</keyword>
<accession>A0A2I3RUR3</accession>
<evidence type="ECO:0000313" key="13">
    <source>
        <dbReference type="VGNC" id="VGNC:6157"/>
    </source>
</evidence>
<organism evidence="11 12">
    <name type="scientific">Pan troglodytes</name>
    <name type="common">Chimpanzee</name>
    <dbReference type="NCBI Taxonomy" id="9598"/>
    <lineage>
        <taxon>Eukaryota</taxon>
        <taxon>Metazoa</taxon>
        <taxon>Chordata</taxon>
        <taxon>Craniata</taxon>
        <taxon>Vertebrata</taxon>
        <taxon>Euteleostomi</taxon>
        <taxon>Mammalia</taxon>
        <taxon>Eutheria</taxon>
        <taxon>Euarchontoglires</taxon>
        <taxon>Primates</taxon>
        <taxon>Haplorrhini</taxon>
        <taxon>Catarrhini</taxon>
        <taxon>Hominidae</taxon>
        <taxon>Pan</taxon>
    </lineage>
</organism>
<dbReference type="InterPro" id="IPR045103">
    <property type="entry name" value="RNF5/RNF185-like"/>
</dbReference>
<evidence type="ECO:0000256" key="4">
    <source>
        <dbReference type="ARBA" id="ARBA00022723"/>
    </source>
</evidence>
<feature type="compositionally biased region" description="Low complexity" evidence="9">
    <location>
        <begin position="1"/>
        <end position="27"/>
    </location>
</feature>
<name>A0A2I3RUR3_PANTR</name>
<dbReference type="InterPro" id="IPR013083">
    <property type="entry name" value="Znf_RING/FYVE/PHD"/>
</dbReference>
<reference evidence="11" key="3">
    <citation type="submission" date="2025-08" db="UniProtKB">
        <authorList>
            <consortium name="Ensembl"/>
        </authorList>
    </citation>
    <scope>IDENTIFICATION</scope>
</reference>
<keyword evidence="7 8" id="KW-0862">Zinc</keyword>
<dbReference type="GO" id="GO:0006511">
    <property type="term" value="P:ubiquitin-dependent protein catabolic process"/>
    <property type="evidence" value="ECO:0007669"/>
    <property type="project" value="UniProtKB-UniRule"/>
</dbReference>
<keyword evidence="3 8" id="KW-0808">Transferase</keyword>
<dbReference type="GO" id="GO:0044390">
    <property type="term" value="F:ubiquitin-like protein conjugating enzyme binding"/>
    <property type="evidence" value="ECO:0007669"/>
    <property type="project" value="UniProtKB-UniRule"/>
</dbReference>
<dbReference type="InterPro" id="IPR018957">
    <property type="entry name" value="Znf_C3HC4_RING-type"/>
</dbReference>
<dbReference type="PANTHER" id="PTHR12313">
    <property type="entry name" value="E3 UBIQUITIN-PROTEIN LIGASE RNF5-RELATED"/>
    <property type="match status" value="1"/>
</dbReference>
<dbReference type="GO" id="GO:0005789">
    <property type="term" value="C:endoplasmic reticulum membrane"/>
    <property type="evidence" value="ECO:0007669"/>
    <property type="project" value="UniProtKB-SubCell"/>
</dbReference>
<feature type="domain" description="Zinc finger C3HC4 RING-type" evidence="10">
    <location>
        <begin position="39"/>
        <end position="74"/>
    </location>
</feature>